<dbReference type="InterPro" id="IPR001932">
    <property type="entry name" value="PPM-type_phosphatase-like_dom"/>
</dbReference>
<dbReference type="InterPro" id="IPR036457">
    <property type="entry name" value="PPM-type-like_dom_sf"/>
</dbReference>
<evidence type="ECO:0000259" key="3">
    <source>
        <dbReference type="SMART" id="SM00331"/>
    </source>
</evidence>
<dbReference type="InterPro" id="IPR029016">
    <property type="entry name" value="GAF-like_dom_sf"/>
</dbReference>
<dbReference type="OrthoDB" id="3848519at2"/>
<dbReference type="PANTHER" id="PTHR43156:SF2">
    <property type="entry name" value="STAGE II SPORULATION PROTEIN E"/>
    <property type="match status" value="1"/>
</dbReference>
<feature type="compositionally biased region" description="Low complexity" evidence="2">
    <location>
        <begin position="27"/>
        <end position="42"/>
    </location>
</feature>
<dbReference type="SUPFAM" id="SSF81606">
    <property type="entry name" value="PP2C-like"/>
    <property type="match status" value="1"/>
</dbReference>
<dbReference type="PANTHER" id="PTHR43156">
    <property type="entry name" value="STAGE II SPORULATION PROTEIN E-RELATED"/>
    <property type="match status" value="1"/>
</dbReference>
<dbReference type="AlphaFoldDB" id="A0A2V4NJ15"/>
<dbReference type="SMART" id="SM00331">
    <property type="entry name" value="PP2C_SIG"/>
    <property type="match status" value="1"/>
</dbReference>
<sequence length="506" mass="52736">MSDKRPSGASGTTPGIGSDGDGRADSGDGPSAGRLARLLDLPLRPPVLEPRPPATPTSPVPEGDHPAGLDWLSRHTDRLVRARGLTATLRTLLDSGAELLGAGRALLVPVARDGAEAEPPGSASAVDGPRGGGWPDHAGHGPMVPMALDHAAIGALETVPVEQGPFAGLLRTAGRPEQVLHHDLVAGPQVAPRFREVAADLGLGACYALPLATEEEGPLAAAVWFWAEPTAPTAYHQELARRYAEFAAPLLADRLAAERGRRSAALLRRGLLPDHLPHPPGLRLAARWQPAGLDQSAGSDWYDAIALPDGSLGLTVGSVAGDGPGAGPASAPGAATAMGRIRAALRAYAVLEGEDPVAVLGDLELLLKTCEQTRTATAVYACVDPGERRITLAGAGHCPPVLVTRYGANFVETSLSAPLGVLSCWEAPGVELSVERGDLLLLYTEGLARRLGPTLHAGQTRLRKACADAPREVRHDPERLCTHLQELCAELPTPTDDLVMLAARFD</sequence>
<feature type="compositionally biased region" description="Pro residues" evidence="2">
    <location>
        <begin position="43"/>
        <end position="59"/>
    </location>
</feature>
<dbReference type="EMBL" id="PYBW01000039">
    <property type="protein sequence ID" value="PYC80475.1"/>
    <property type="molecule type" value="Genomic_DNA"/>
</dbReference>
<evidence type="ECO:0000256" key="1">
    <source>
        <dbReference type="ARBA" id="ARBA00022801"/>
    </source>
</evidence>
<organism evidence="4 5">
    <name type="scientific">Streptomyces tateyamensis</name>
    <dbReference type="NCBI Taxonomy" id="565073"/>
    <lineage>
        <taxon>Bacteria</taxon>
        <taxon>Bacillati</taxon>
        <taxon>Actinomycetota</taxon>
        <taxon>Actinomycetes</taxon>
        <taxon>Kitasatosporales</taxon>
        <taxon>Streptomycetaceae</taxon>
        <taxon>Streptomyces</taxon>
    </lineage>
</organism>
<dbReference type="Gene3D" id="3.60.40.10">
    <property type="entry name" value="PPM-type phosphatase domain"/>
    <property type="match status" value="1"/>
</dbReference>
<dbReference type="Gene3D" id="3.30.450.40">
    <property type="match status" value="1"/>
</dbReference>
<keyword evidence="5" id="KW-1185">Reference proteome</keyword>
<feature type="region of interest" description="Disordered" evidence="2">
    <location>
        <begin position="1"/>
        <end position="69"/>
    </location>
</feature>
<name>A0A2V4NJ15_9ACTN</name>
<feature type="domain" description="PPM-type phosphatase" evidence="3">
    <location>
        <begin position="284"/>
        <end position="505"/>
    </location>
</feature>
<comment type="caution">
    <text evidence="4">The sequence shown here is derived from an EMBL/GenBank/DDBJ whole genome shotgun (WGS) entry which is preliminary data.</text>
</comment>
<feature type="region of interest" description="Disordered" evidence="2">
    <location>
        <begin position="113"/>
        <end position="139"/>
    </location>
</feature>
<evidence type="ECO:0000313" key="4">
    <source>
        <dbReference type="EMBL" id="PYC80475.1"/>
    </source>
</evidence>
<evidence type="ECO:0000313" key="5">
    <source>
        <dbReference type="Proteomes" id="UP000248039"/>
    </source>
</evidence>
<dbReference type="Pfam" id="PF07228">
    <property type="entry name" value="SpoIIE"/>
    <property type="match status" value="1"/>
</dbReference>
<gene>
    <name evidence="4" type="ORF">C7C46_12250</name>
</gene>
<proteinExistence type="predicted"/>
<reference evidence="4 5" key="1">
    <citation type="submission" date="2018-03" db="EMBL/GenBank/DDBJ databases">
        <title>Bioinformatic expansion and discovery of thiopeptide antibiotics.</title>
        <authorList>
            <person name="Schwalen C.J."/>
            <person name="Hudson G.A."/>
            <person name="Mitchell D.A."/>
        </authorList>
    </citation>
    <scope>NUCLEOTIDE SEQUENCE [LARGE SCALE GENOMIC DNA]</scope>
    <source>
        <strain evidence="4 5">ATCC 21389</strain>
    </source>
</reference>
<dbReference type="GO" id="GO:0016791">
    <property type="term" value="F:phosphatase activity"/>
    <property type="evidence" value="ECO:0007669"/>
    <property type="project" value="TreeGrafter"/>
</dbReference>
<dbReference type="SUPFAM" id="SSF55781">
    <property type="entry name" value="GAF domain-like"/>
    <property type="match status" value="1"/>
</dbReference>
<dbReference type="Proteomes" id="UP000248039">
    <property type="component" value="Unassembled WGS sequence"/>
</dbReference>
<accession>A0A2V4NJ15</accession>
<evidence type="ECO:0000256" key="2">
    <source>
        <dbReference type="SAM" id="MobiDB-lite"/>
    </source>
</evidence>
<keyword evidence="1" id="KW-0378">Hydrolase</keyword>
<dbReference type="RefSeq" id="WP_110668741.1">
    <property type="nucleotide sequence ID" value="NZ_PYBW01000039.1"/>
</dbReference>
<dbReference type="InterPro" id="IPR052016">
    <property type="entry name" value="Bact_Sigma-Reg"/>
</dbReference>
<protein>
    <submittedName>
        <fullName evidence="4">Phosphatase</fullName>
    </submittedName>
</protein>